<name>A0A9P7ZBV3_9HELO</name>
<evidence type="ECO:0000256" key="3">
    <source>
        <dbReference type="ARBA" id="ARBA00022617"/>
    </source>
</evidence>
<accession>A0A9P7ZBV3</accession>
<dbReference type="OrthoDB" id="407298at2759"/>
<dbReference type="InterPro" id="IPR036851">
    <property type="entry name" value="Chloroperoxidase-like_sf"/>
</dbReference>
<feature type="domain" description="Heme haloperoxidase family profile" evidence="8">
    <location>
        <begin position="71"/>
        <end position="309"/>
    </location>
</feature>
<evidence type="ECO:0000313" key="10">
    <source>
        <dbReference type="Proteomes" id="UP000887226"/>
    </source>
</evidence>
<gene>
    <name evidence="9" type="ORF">BJ878DRAFT_579585</name>
</gene>
<keyword evidence="10" id="KW-1185">Reference proteome</keyword>
<evidence type="ECO:0000256" key="1">
    <source>
        <dbReference type="ARBA" id="ARBA00001970"/>
    </source>
</evidence>
<evidence type="ECO:0000313" key="9">
    <source>
        <dbReference type="EMBL" id="KAG9249323.1"/>
    </source>
</evidence>
<protein>
    <recommendedName>
        <fullName evidence="8">Heme haloperoxidase family profile domain-containing protein</fullName>
    </recommendedName>
</protein>
<keyword evidence="2" id="KW-0575">Peroxidase</keyword>
<dbReference type="PANTHER" id="PTHR33577">
    <property type="entry name" value="STERIGMATOCYSTIN BIOSYNTHESIS PEROXIDASE STCC-RELATED"/>
    <property type="match status" value="1"/>
</dbReference>
<evidence type="ECO:0000256" key="5">
    <source>
        <dbReference type="ARBA" id="ARBA00023002"/>
    </source>
</evidence>
<organism evidence="9 10">
    <name type="scientific">Calycina marina</name>
    <dbReference type="NCBI Taxonomy" id="1763456"/>
    <lineage>
        <taxon>Eukaryota</taxon>
        <taxon>Fungi</taxon>
        <taxon>Dikarya</taxon>
        <taxon>Ascomycota</taxon>
        <taxon>Pezizomycotina</taxon>
        <taxon>Leotiomycetes</taxon>
        <taxon>Helotiales</taxon>
        <taxon>Pezizellaceae</taxon>
        <taxon>Calycina</taxon>
    </lineage>
</organism>
<dbReference type="GO" id="GO:0046872">
    <property type="term" value="F:metal ion binding"/>
    <property type="evidence" value="ECO:0007669"/>
    <property type="project" value="UniProtKB-KW"/>
</dbReference>
<comment type="similarity">
    <text evidence="7">Belongs to the chloroperoxidase family.</text>
</comment>
<evidence type="ECO:0000256" key="7">
    <source>
        <dbReference type="ARBA" id="ARBA00025795"/>
    </source>
</evidence>
<dbReference type="Pfam" id="PF01328">
    <property type="entry name" value="Peroxidase_2"/>
    <property type="match status" value="1"/>
</dbReference>
<keyword evidence="3" id="KW-0349">Heme</keyword>
<dbReference type="AlphaFoldDB" id="A0A9P7ZBV3"/>
<dbReference type="InterPro" id="IPR000028">
    <property type="entry name" value="Chloroperoxidase"/>
</dbReference>
<dbReference type="PANTHER" id="PTHR33577:SF1">
    <property type="entry name" value="HEME HALOPEROXIDASE FAMILY PROFILE DOMAIN-CONTAINING PROTEIN"/>
    <property type="match status" value="1"/>
</dbReference>
<dbReference type="Proteomes" id="UP000887226">
    <property type="component" value="Unassembled WGS sequence"/>
</dbReference>
<dbReference type="Gene3D" id="1.10.489.10">
    <property type="entry name" value="Chloroperoxidase-like"/>
    <property type="match status" value="1"/>
</dbReference>
<comment type="caution">
    <text evidence="9">The sequence shown here is derived from an EMBL/GenBank/DDBJ whole genome shotgun (WGS) entry which is preliminary data.</text>
</comment>
<proteinExistence type="inferred from homology"/>
<evidence type="ECO:0000256" key="2">
    <source>
        <dbReference type="ARBA" id="ARBA00022559"/>
    </source>
</evidence>
<reference evidence="9" key="1">
    <citation type="journal article" date="2021" name="IMA Fungus">
        <title>Genomic characterization of three marine fungi, including Emericellopsis atlantica sp. nov. with signatures of a generalist lifestyle and marine biomass degradation.</title>
        <authorList>
            <person name="Hagestad O.C."/>
            <person name="Hou L."/>
            <person name="Andersen J.H."/>
            <person name="Hansen E.H."/>
            <person name="Altermark B."/>
            <person name="Li C."/>
            <person name="Kuhnert E."/>
            <person name="Cox R.J."/>
            <person name="Crous P.W."/>
            <person name="Spatafora J.W."/>
            <person name="Lail K."/>
            <person name="Amirebrahimi M."/>
            <person name="Lipzen A."/>
            <person name="Pangilinan J."/>
            <person name="Andreopoulos W."/>
            <person name="Hayes R.D."/>
            <person name="Ng V."/>
            <person name="Grigoriev I.V."/>
            <person name="Jackson S.A."/>
            <person name="Sutton T.D.S."/>
            <person name="Dobson A.D.W."/>
            <person name="Rama T."/>
        </authorList>
    </citation>
    <scope>NUCLEOTIDE SEQUENCE</scope>
    <source>
        <strain evidence="9">TRa3180A</strain>
    </source>
</reference>
<dbReference type="GO" id="GO:0004601">
    <property type="term" value="F:peroxidase activity"/>
    <property type="evidence" value="ECO:0007669"/>
    <property type="project" value="UniProtKB-KW"/>
</dbReference>
<evidence type="ECO:0000259" key="8">
    <source>
        <dbReference type="PROSITE" id="PS51405"/>
    </source>
</evidence>
<comment type="cofactor">
    <cofactor evidence="1">
        <name>heme b</name>
        <dbReference type="ChEBI" id="CHEBI:60344"/>
    </cofactor>
</comment>
<evidence type="ECO:0000256" key="6">
    <source>
        <dbReference type="ARBA" id="ARBA00023004"/>
    </source>
</evidence>
<dbReference type="PROSITE" id="PS51405">
    <property type="entry name" value="HEME_HALOPEROXIDASE"/>
    <property type="match status" value="1"/>
</dbReference>
<keyword evidence="4" id="KW-0479">Metal-binding</keyword>
<keyword evidence="6" id="KW-0408">Iron</keyword>
<dbReference type="EMBL" id="MU253737">
    <property type="protein sequence ID" value="KAG9249323.1"/>
    <property type="molecule type" value="Genomic_DNA"/>
</dbReference>
<sequence length="418" mass="45185">MKYSINFALAFSAANFVAFPSRVFDLSMSEHEKRALAGISAGVKAKAQEWKPDVKRTPEYFASQQYVSNTGAHAFEAPEPKDLCGPCSGLNAMANHSYLPHNRVAMISQFVQGTYDVFAYGAVMDGGLTSWSIRDPPSSSLLSSFGLLGTPQGISGSHNKYEADASPTRHVLYGDAGNDYKLILHQFNKLCNSSLWPDGYDLSTLITFRAKRFKESQDTNPYFFNGPFIGVAVQPAAYIFIYRFMSNKSTDFPEGYLNAGVLKTFSSITGDSSASFKWTEGYESIPDSWCKPAIGDEYTISYFQSDLVAAALDYSQLLDVGGNTGTVDSFTGVDVQALTGGVFNTATLAEGNNAFCFAFQFAQQVAPDLLKGLFSAVTKPLDQLSGAISTVLAALSCPQLEPIDCAQFSHYPGSTGAC</sequence>
<dbReference type="SUPFAM" id="SSF47571">
    <property type="entry name" value="Cloroperoxidase"/>
    <property type="match status" value="1"/>
</dbReference>
<evidence type="ECO:0000256" key="4">
    <source>
        <dbReference type="ARBA" id="ARBA00022723"/>
    </source>
</evidence>
<keyword evidence="5" id="KW-0560">Oxidoreductase</keyword>